<dbReference type="RefSeq" id="WP_346102413.1">
    <property type="nucleotide sequence ID" value="NZ_BAAAMU010000007.1"/>
</dbReference>
<dbReference type="InterPro" id="IPR011044">
    <property type="entry name" value="Quino_amine_DH_bsu"/>
</dbReference>
<evidence type="ECO:0008006" key="3">
    <source>
        <dbReference type="Google" id="ProtNLM"/>
    </source>
</evidence>
<evidence type="ECO:0000313" key="1">
    <source>
        <dbReference type="EMBL" id="GAA1619115.1"/>
    </source>
</evidence>
<reference evidence="2" key="1">
    <citation type="journal article" date="2019" name="Int. J. Syst. Evol. Microbiol.">
        <title>The Global Catalogue of Microorganisms (GCM) 10K type strain sequencing project: providing services to taxonomists for standard genome sequencing and annotation.</title>
        <authorList>
            <consortium name="The Broad Institute Genomics Platform"/>
            <consortium name="The Broad Institute Genome Sequencing Center for Infectious Disease"/>
            <person name="Wu L."/>
            <person name="Ma J."/>
        </authorList>
    </citation>
    <scope>NUCLEOTIDE SEQUENCE [LARGE SCALE GENOMIC DNA]</scope>
    <source>
        <strain evidence="2">JCM 13929</strain>
    </source>
</reference>
<gene>
    <name evidence="1" type="ORF">GCM10009733_014330</name>
</gene>
<dbReference type="Gene3D" id="2.120.10.30">
    <property type="entry name" value="TolB, C-terminal domain"/>
    <property type="match status" value="1"/>
</dbReference>
<keyword evidence="2" id="KW-1185">Reference proteome</keyword>
<protein>
    <recommendedName>
        <fullName evidence="3">WD40 repeat domain-containing protein</fullName>
    </recommendedName>
</protein>
<name>A0ABP4QR75_9ACTN</name>
<comment type="caution">
    <text evidence="1">The sequence shown here is derived from an EMBL/GenBank/DDBJ whole genome shotgun (WGS) entry which is preliminary data.</text>
</comment>
<organism evidence="1 2">
    <name type="scientific">Nonomuraea maheshkhaliensis</name>
    <dbReference type="NCBI Taxonomy" id="419590"/>
    <lineage>
        <taxon>Bacteria</taxon>
        <taxon>Bacillati</taxon>
        <taxon>Actinomycetota</taxon>
        <taxon>Actinomycetes</taxon>
        <taxon>Streptosporangiales</taxon>
        <taxon>Streptosporangiaceae</taxon>
        <taxon>Nonomuraea</taxon>
    </lineage>
</organism>
<accession>A0ABP4QR75</accession>
<dbReference type="Proteomes" id="UP001500064">
    <property type="component" value="Unassembled WGS sequence"/>
</dbReference>
<dbReference type="SUPFAM" id="SSF50969">
    <property type="entry name" value="YVTN repeat-like/Quinoprotein amine dehydrogenase"/>
    <property type="match status" value="1"/>
</dbReference>
<evidence type="ECO:0000313" key="2">
    <source>
        <dbReference type="Proteomes" id="UP001500064"/>
    </source>
</evidence>
<dbReference type="EMBL" id="BAAAMU010000007">
    <property type="protein sequence ID" value="GAA1619115.1"/>
    <property type="molecule type" value="Genomic_DNA"/>
</dbReference>
<proteinExistence type="predicted"/>
<sequence>MTLLAPLPSGAAQASVPSGAAQASAKKDFVRYADNSCVGKNGKVRRCAPWRLRLRSGRVVRLPDARVFTGEGILAKTPFALSPHGSQAAYFRLSDNALVIREVTTGNVRVVPGLRYPVTGPPPLLALSPAGRYVILKREALMPAPPSEPLNLQVPRKVVDTVTGQTRTLPPGELPLSFSPDNAHLLTFRQDGDYNVVYSTRTWTEVRRGPRLSGRFGSLAMDGTTIAHLRDENLPDHIVFTDVTTGRRTARAPISLPPGELGHWLLFDRANNLDVRTSTTPKGRVTRTYRLRRVNEGMRVLDTFKHHPRDTLDVVAGGSLL</sequence>
<dbReference type="InterPro" id="IPR011042">
    <property type="entry name" value="6-blade_b-propeller_TolB-like"/>
</dbReference>